<proteinExistence type="predicted"/>
<sequence length="41" mass="4240">MTAPEQPSSDEQPDDTESQVPQANPGYSVPPPEGTPSADDA</sequence>
<dbReference type="Proteomes" id="UP001206639">
    <property type="component" value="Unassembled WGS sequence"/>
</dbReference>
<feature type="region of interest" description="Disordered" evidence="1">
    <location>
        <begin position="1"/>
        <end position="41"/>
    </location>
</feature>
<comment type="caution">
    <text evidence="2">The sequence shown here is derived from an EMBL/GenBank/DDBJ whole genome shotgun (WGS) entry which is preliminary data.</text>
</comment>
<dbReference type="RefSeq" id="WP_260995851.1">
    <property type="nucleotide sequence ID" value="NZ_JAODWD010000007.1"/>
</dbReference>
<evidence type="ECO:0000256" key="1">
    <source>
        <dbReference type="SAM" id="MobiDB-lite"/>
    </source>
</evidence>
<gene>
    <name evidence="2" type="ORF">N4S67_25585</name>
</gene>
<keyword evidence="3" id="KW-1185">Reference proteome</keyword>
<accession>A0ABT2MHL4</accession>
<evidence type="ECO:0000313" key="2">
    <source>
        <dbReference type="EMBL" id="MCT7661773.1"/>
    </source>
</evidence>
<organism evidence="2 3">
    <name type="scientific">Mycobacterium deserti</name>
    <dbReference type="NCBI Taxonomy" id="2978347"/>
    <lineage>
        <taxon>Bacteria</taxon>
        <taxon>Bacillati</taxon>
        <taxon>Actinomycetota</taxon>
        <taxon>Actinomycetes</taxon>
        <taxon>Mycobacteriales</taxon>
        <taxon>Mycobacteriaceae</taxon>
        <taxon>Mycobacterium</taxon>
    </lineage>
</organism>
<protein>
    <submittedName>
        <fullName evidence="2">Uncharacterized protein</fullName>
    </submittedName>
</protein>
<dbReference type="EMBL" id="JAODWD010000007">
    <property type="protein sequence ID" value="MCT7661773.1"/>
    <property type="molecule type" value="Genomic_DNA"/>
</dbReference>
<reference evidence="3" key="1">
    <citation type="submission" date="2023-07" db="EMBL/GenBank/DDBJ databases">
        <authorList>
            <person name="Deng Y."/>
            <person name="Zhang Y.-Q."/>
        </authorList>
    </citation>
    <scope>NUCLEOTIDE SEQUENCE [LARGE SCALE GENOMIC DNA]</scope>
    <source>
        <strain evidence="3">CPCC 205710</strain>
    </source>
</reference>
<feature type="compositionally biased region" description="Polar residues" evidence="1">
    <location>
        <begin position="1"/>
        <end position="10"/>
    </location>
</feature>
<evidence type="ECO:0000313" key="3">
    <source>
        <dbReference type="Proteomes" id="UP001206639"/>
    </source>
</evidence>
<name>A0ABT2MHL4_9MYCO</name>